<feature type="transmembrane region" description="Helical" evidence="1">
    <location>
        <begin position="16"/>
        <end position="35"/>
    </location>
</feature>
<sequence>MKRLKQHYELVKPFDWIIVALLMLASFIPIVIFTIQNSHVSADSEIVAVISINGKEERRITLSESTKHETFTLHPAKGQYNIIEVDGTRIRDKEDNSPDQVAVKTGWISKPGQTSVCLPHKMIIEIQTTEKTEEIDDTIIPL</sequence>
<keyword evidence="1" id="KW-0472">Membrane</keyword>
<dbReference type="EMBL" id="JQBS01000004">
    <property type="protein sequence ID" value="KRN57609.1"/>
    <property type="molecule type" value="Genomic_DNA"/>
</dbReference>
<protein>
    <submittedName>
        <fullName evidence="2">Uncharacterized protein</fullName>
    </submittedName>
</protein>
<accession>A0A0R2HXX8</accession>
<dbReference type="Pfam" id="PF07009">
    <property type="entry name" value="NusG_II"/>
    <property type="match status" value="1"/>
</dbReference>
<proteinExistence type="predicted"/>
<evidence type="ECO:0000313" key="2">
    <source>
        <dbReference type="EMBL" id="KRN57609.1"/>
    </source>
</evidence>
<keyword evidence="1" id="KW-0812">Transmembrane</keyword>
<dbReference type="CDD" id="cd09911">
    <property type="entry name" value="Lin0431_like"/>
    <property type="match status" value="1"/>
</dbReference>
<reference evidence="2 3" key="1">
    <citation type="journal article" date="2015" name="Genome Announc.">
        <title>Expanding the biotechnology potential of lactobacilli through comparative genomics of 213 strains and associated genera.</title>
        <authorList>
            <person name="Sun Z."/>
            <person name="Harris H.M."/>
            <person name="McCann A."/>
            <person name="Guo C."/>
            <person name="Argimon S."/>
            <person name="Zhang W."/>
            <person name="Yang X."/>
            <person name="Jeffery I.B."/>
            <person name="Cooney J.C."/>
            <person name="Kagawa T.F."/>
            <person name="Liu W."/>
            <person name="Song Y."/>
            <person name="Salvetti E."/>
            <person name="Wrobel A."/>
            <person name="Rasinkangas P."/>
            <person name="Parkhill J."/>
            <person name="Rea M.C."/>
            <person name="O'Sullivan O."/>
            <person name="Ritari J."/>
            <person name="Douillard F.P."/>
            <person name="Paul Ross R."/>
            <person name="Yang R."/>
            <person name="Briner A.E."/>
            <person name="Felis G.E."/>
            <person name="de Vos W.M."/>
            <person name="Barrangou R."/>
            <person name="Klaenhammer T.R."/>
            <person name="Caufield P.W."/>
            <person name="Cui Y."/>
            <person name="Zhang H."/>
            <person name="O'Toole P.W."/>
        </authorList>
    </citation>
    <scope>NUCLEOTIDE SEQUENCE [LARGE SCALE GENOMIC DNA]</scope>
    <source>
        <strain evidence="2 3">DSM 20623</strain>
    </source>
</reference>
<dbReference type="GeneID" id="89589864"/>
<name>A0A0R2HXX8_CARDV</name>
<dbReference type="RefSeq" id="WP_034573232.1">
    <property type="nucleotide sequence ID" value="NZ_JQBS01000004.1"/>
</dbReference>
<keyword evidence="1" id="KW-1133">Transmembrane helix</keyword>
<dbReference type="Gene3D" id="2.60.320.10">
    <property type="entry name" value="N-utilization substance G protein NusG, insert domain"/>
    <property type="match status" value="1"/>
</dbReference>
<comment type="caution">
    <text evidence="2">The sequence shown here is derived from an EMBL/GenBank/DDBJ whole genome shotgun (WGS) entry which is preliminary data.</text>
</comment>
<organism evidence="2 3">
    <name type="scientific">Carnobacterium divergens DSM 20623</name>
    <dbReference type="NCBI Taxonomy" id="1449336"/>
    <lineage>
        <taxon>Bacteria</taxon>
        <taxon>Bacillati</taxon>
        <taxon>Bacillota</taxon>
        <taxon>Bacilli</taxon>
        <taxon>Lactobacillales</taxon>
        <taxon>Carnobacteriaceae</taxon>
        <taxon>Carnobacterium</taxon>
    </lineage>
</organism>
<dbReference type="eggNOG" id="COG5341">
    <property type="taxonomic scope" value="Bacteria"/>
</dbReference>
<evidence type="ECO:0000256" key="1">
    <source>
        <dbReference type="SAM" id="Phobius"/>
    </source>
</evidence>
<keyword evidence="3" id="KW-1185">Reference proteome</keyword>
<gene>
    <name evidence="2" type="ORF">IV74_GL001703</name>
</gene>
<dbReference type="Proteomes" id="UP000051658">
    <property type="component" value="Unassembled WGS sequence"/>
</dbReference>
<dbReference type="AlphaFoldDB" id="A0A0R2HXX8"/>
<dbReference type="InterPro" id="IPR038690">
    <property type="entry name" value="NusG_2_sf"/>
</dbReference>
<evidence type="ECO:0000313" key="3">
    <source>
        <dbReference type="Proteomes" id="UP000051658"/>
    </source>
</evidence>
<dbReference type="PATRIC" id="fig|1449336.4.peg.1738"/>